<feature type="domain" description="N-acetyltransferase" evidence="3">
    <location>
        <begin position="461"/>
        <end position="616"/>
    </location>
</feature>
<protein>
    <recommendedName>
        <fullName evidence="3">N-acetyltransferase domain-containing protein</fullName>
    </recommendedName>
</protein>
<dbReference type="InterPro" id="IPR026888">
    <property type="entry name" value="AcetylCoA_hyd_C"/>
</dbReference>
<dbReference type="Proteomes" id="UP000427769">
    <property type="component" value="Chromosome"/>
</dbReference>
<dbReference type="GO" id="GO:0006083">
    <property type="term" value="P:acetate metabolic process"/>
    <property type="evidence" value="ECO:0007669"/>
    <property type="project" value="InterPro"/>
</dbReference>
<dbReference type="PANTHER" id="PTHR21432:SF20">
    <property type="entry name" value="ACETYL-COA HYDROLASE"/>
    <property type="match status" value="1"/>
</dbReference>
<dbReference type="RefSeq" id="WP_155306816.1">
    <property type="nucleotide sequence ID" value="NZ_AP021875.1"/>
</dbReference>
<evidence type="ECO:0000256" key="1">
    <source>
        <dbReference type="ARBA" id="ARBA00009632"/>
    </source>
</evidence>
<dbReference type="OrthoDB" id="9801795at2"/>
<keyword evidence="2" id="KW-0808">Transferase</keyword>
<dbReference type="Gene3D" id="3.40.630.30">
    <property type="match status" value="1"/>
</dbReference>
<gene>
    <name evidence="4" type="ORF">DSCW_55710</name>
</gene>
<dbReference type="EMBL" id="AP021875">
    <property type="protein sequence ID" value="BBO78154.1"/>
    <property type="molecule type" value="Genomic_DNA"/>
</dbReference>
<evidence type="ECO:0000313" key="5">
    <source>
        <dbReference type="Proteomes" id="UP000427769"/>
    </source>
</evidence>
<dbReference type="Gene3D" id="3.40.1080.20">
    <property type="entry name" value="Acetyl-CoA hydrolase/transferase C-terminal domain"/>
    <property type="match status" value="1"/>
</dbReference>
<name>A0A5K7ZIQ6_9BACT</name>
<dbReference type="CDD" id="cd04301">
    <property type="entry name" value="NAT_SF"/>
    <property type="match status" value="1"/>
</dbReference>
<dbReference type="Gene3D" id="3.30.750.70">
    <property type="entry name" value="4-hydroxybutyrate coenzyme like domains"/>
    <property type="match status" value="1"/>
</dbReference>
<dbReference type="InterPro" id="IPR037171">
    <property type="entry name" value="NagB/RpiA_transferase-like"/>
</dbReference>
<dbReference type="Pfam" id="PF13336">
    <property type="entry name" value="AcetylCoA_hyd_C"/>
    <property type="match status" value="1"/>
</dbReference>
<evidence type="ECO:0000259" key="3">
    <source>
        <dbReference type="PROSITE" id="PS51186"/>
    </source>
</evidence>
<proteinExistence type="inferred from homology"/>
<dbReference type="InterPro" id="IPR038460">
    <property type="entry name" value="AcetylCoA_hyd_C_sf"/>
</dbReference>
<accession>A0A5K7ZIQ6</accession>
<dbReference type="GO" id="GO:0016747">
    <property type="term" value="F:acyltransferase activity, transferring groups other than amino-acyl groups"/>
    <property type="evidence" value="ECO:0007669"/>
    <property type="project" value="InterPro"/>
</dbReference>
<dbReference type="Gene3D" id="3.40.1080.10">
    <property type="entry name" value="Glutaconate Coenzyme A-transferase"/>
    <property type="match status" value="1"/>
</dbReference>
<dbReference type="KEGG" id="dwd:DSCW_55710"/>
<dbReference type="Pfam" id="PF00583">
    <property type="entry name" value="Acetyltransf_1"/>
    <property type="match status" value="1"/>
</dbReference>
<sequence>MKTRPIWKESVSTSENVLEKIKPGMRVFIGTDVSEPLTLVRYLKESNADNLLDLELFQLVSLGEAIEVTARHSDKYRLKTFFSGWEAREAVSEGFADFIPSRYYQIPAVFKSGQIPIDVAFVQITPPNKAGFCSLGVCADVALAAIEKATLVVGEINTQIPWTFGDTFVPFSKFDMTVESTEPPIYFDRWKVDEIYDRLGANVATLIEDGSCIGFSVGPLYESLGHHLRSKRDLSIHTPFFFDNLMDLVNSGAVTNRHNSVSPGRSLTSYAIGTRKLMHWLDNNPLVEFRSIDQVFDPIHISRTPKVVAVLPAREIDLSGRLTLHTGKGNVGSGPSEVVDFFNGALISEGGRAIFALTSRNREGKSNILISVRRQPNQFSLWESVTTVVTEYGSVNMKGRSVRERAQALIDIAHPDDRAELVAEAKRRKIIYPDQIFLTESAYLYPTEIEFEKTLKKDTRVHFRALKPSDEENMRKFFYRLSTKSVEYRFFYPIQTMFHSDMQEYVNIDYRYSLSLVGLPEDPDCDRIVAEARFDQLDSETPYAELSFMVDEEYQNIGIGTCLCEKLTLLAKERQLKGFTADILIENKKMRRVFRKMGWNIKSRRSGGIERLTMDF</sequence>
<evidence type="ECO:0000313" key="4">
    <source>
        <dbReference type="EMBL" id="BBO78154.1"/>
    </source>
</evidence>
<dbReference type="InterPro" id="IPR016181">
    <property type="entry name" value="Acyl_CoA_acyltransferase"/>
</dbReference>
<dbReference type="Pfam" id="PF02550">
    <property type="entry name" value="AcetylCoA_hydro"/>
    <property type="match status" value="1"/>
</dbReference>
<dbReference type="SUPFAM" id="SSF55729">
    <property type="entry name" value="Acyl-CoA N-acyltransferases (Nat)"/>
    <property type="match status" value="1"/>
</dbReference>
<evidence type="ECO:0000256" key="2">
    <source>
        <dbReference type="ARBA" id="ARBA00022679"/>
    </source>
</evidence>
<comment type="similarity">
    <text evidence="1">Belongs to the acetyl-CoA hydrolase/transferase family.</text>
</comment>
<dbReference type="PANTHER" id="PTHR21432">
    <property type="entry name" value="ACETYL-COA HYDROLASE-RELATED"/>
    <property type="match status" value="1"/>
</dbReference>
<reference evidence="4 5" key="1">
    <citation type="submission" date="2019-11" db="EMBL/GenBank/DDBJ databases">
        <title>Comparative genomics of hydrocarbon-degrading Desulfosarcina strains.</title>
        <authorList>
            <person name="Watanabe M."/>
            <person name="Kojima H."/>
            <person name="Fukui M."/>
        </authorList>
    </citation>
    <scope>NUCLEOTIDE SEQUENCE [LARGE SCALE GENOMIC DNA]</scope>
    <source>
        <strain evidence="4 5">PP31</strain>
    </source>
</reference>
<dbReference type="PROSITE" id="PS51186">
    <property type="entry name" value="GNAT"/>
    <property type="match status" value="1"/>
</dbReference>
<organism evidence="4 5">
    <name type="scientific">Desulfosarcina widdelii</name>
    <dbReference type="NCBI Taxonomy" id="947919"/>
    <lineage>
        <taxon>Bacteria</taxon>
        <taxon>Pseudomonadati</taxon>
        <taxon>Thermodesulfobacteriota</taxon>
        <taxon>Desulfobacteria</taxon>
        <taxon>Desulfobacterales</taxon>
        <taxon>Desulfosarcinaceae</taxon>
        <taxon>Desulfosarcina</taxon>
    </lineage>
</organism>
<keyword evidence="5" id="KW-1185">Reference proteome</keyword>
<dbReference type="InterPro" id="IPR046433">
    <property type="entry name" value="ActCoA_hydro"/>
</dbReference>
<dbReference type="GO" id="GO:0008775">
    <property type="term" value="F:acetate CoA-transferase activity"/>
    <property type="evidence" value="ECO:0007669"/>
    <property type="project" value="InterPro"/>
</dbReference>
<dbReference type="InterPro" id="IPR000182">
    <property type="entry name" value="GNAT_dom"/>
</dbReference>
<dbReference type="InterPro" id="IPR003702">
    <property type="entry name" value="ActCoA_hydro_N"/>
</dbReference>
<dbReference type="SUPFAM" id="SSF100950">
    <property type="entry name" value="NagB/RpiA/CoA transferase-like"/>
    <property type="match status" value="2"/>
</dbReference>
<dbReference type="AlphaFoldDB" id="A0A5K7ZIQ6"/>